<dbReference type="InterPro" id="IPR037069">
    <property type="entry name" value="AcylCoA_DH/ox_N_sf"/>
</dbReference>
<dbReference type="InterPro" id="IPR009100">
    <property type="entry name" value="AcylCoA_DH/oxidase_NM_dom_sf"/>
</dbReference>
<comment type="similarity">
    <text evidence="2">Belongs to the acyl-CoA dehydrogenase family.</text>
</comment>
<dbReference type="InterPro" id="IPR006091">
    <property type="entry name" value="Acyl-CoA_Oxase/DH_mid-dom"/>
</dbReference>
<dbReference type="GO" id="GO:0050660">
    <property type="term" value="F:flavin adenine dinucleotide binding"/>
    <property type="evidence" value="ECO:0007669"/>
    <property type="project" value="InterPro"/>
</dbReference>
<reference evidence="9" key="1">
    <citation type="submission" date="2018-05" db="EMBL/GenBank/DDBJ databases">
        <authorList>
            <person name="Lanie J.A."/>
            <person name="Ng W.-L."/>
            <person name="Kazmierczak K.M."/>
            <person name="Andrzejewski T.M."/>
            <person name="Davidsen T.M."/>
            <person name="Wayne K.J."/>
            <person name="Tettelin H."/>
            <person name="Glass J.I."/>
            <person name="Rusch D."/>
            <person name="Podicherti R."/>
            <person name="Tsui H.-C.T."/>
            <person name="Winkler M.E."/>
        </authorList>
    </citation>
    <scope>NUCLEOTIDE SEQUENCE</scope>
</reference>
<feature type="domain" description="Acyl-CoA dehydrogenase/oxidase C-terminal" evidence="6">
    <location>
        <begin position="231"/>
        <end position="306"/>
    </location>
</feature>
<evidence type="ECO:0000256" key="5">
    <source>
        <dbReference type="ARBA" id="ARBA00023002"/>
    </source>
</evidence>
<dbReference type="Pfam" id="PF02770">
    <property type="entry name" value="Acyl-CoA_dh_M"/>
    <property type="match status" value="1"/>
</dbReference>
<dbReference type="InterPro" id="IPR036250">
    <property type="entry name" value="AcylCo_DH-like_C"/>
</dbReference>
<evidence type="ECO:0008006" key="10">
    <source>
        <dbReference type="Google" id="ProtNLM"/>
    </source>
</evidence>
<sequence>MPDLILNEEEQMLQTLVRDFADRELIPRAKEADEKQEFSWENWRGMAGLGLTGVGIDTEYGGSGPAGYRKVSIVAEEVARGDAGASVSVLAHLSLGTTTIYRFGNEEQKKRLVPSLASGKGIAAWALTEPGGGSDAAALQTTATERDGMYFLNGSKMFITNASVAESIVVFATHDRSLGYKGISAFVVHRDSPGLTVNPLHGKMGMRSSTTDEVVFQDTPVPMENRLGEEGRGFNYAMDILDSSRIIIAAQCVGIGQSALEAAVRYAQQRETFGKPIAQHQAIQFMLAEMATAVHGARIATMNAATLK</sequence>
<comment type="cofactor">
    <cofactor evidence="1">
        <name>FAD</name>
        <dbReference type="ChEBI" id="CHEBI:57692"/>
    </cofactor>
</comment>
<dbReference type="InterPro" id="IPR009075">
    <property type="entry name" value="AcylCo_DH/oxidase_C"/>
</dbReference>
<evidence type="ECO:0000256" key="1">
    <source>
        <dbReference type="ARBA" id="ARBA00001974"/>
    </source>
</evidence>
<proteinExistence type="inferred from homology"/>
<name>A0A382JR83_9ZZZZ</name>
<dbReference type="EMBL" id="UINC01075490">
    <property type="protein sequence ID" value="SVC13723.1"/>
    <property type="molecule type" value="Genomic_DNA"/>
</dbReference>
<dbReference type="Pfam" id="PF02771">
    <property type="entry name" value="Acyl-CoA_dh_N"/>
    <property type="match status" value="1"/>
</dbReference>
<feature type="non-terminal residue" evidence="9">
    <location>
        <position position="308"/>
    </location>
</feature>
<evidence type="ECO:0000259" key="6">
    <source>
        <dbReference type="Pfam" id="PF00441"/>
    </source>
</evidence>
<evidence type="ECO:0000259" key="8">
    <source>
        <dbReference type="Pfam" id="PF02771"/>
    </source>
</evidence>
<dbReference type="InterPro" id="IPR013786">
    <property type="entry name" value="AcylCoA_DH/ox_N"/>
</dbReference>
<keyword evidence="4" id="KW-0274">FAD</keyword>
<feature type="domain" description="Acyl-CoA dehydrogenase/oxidase N-terminal" evidence="8">
    <location>
        <begin position="7"/>
        <end position="120"/>
    </location>
</feature>
<evidence type="ECO:0000256" key="3">
    <source>
        <dbReference type="ARBA" id="ARBA00022630"/>
    </source>
</evidence>
<dbReference type="SUPFAM" id="SSF47203">
    <property type="entry name" value="Acyl-CoA dehydrogenase C-terminal domain-like"/>
    <property type="match status" value="1"/>
</dbReference>
<dbReference type="InterPro" id="IPR046373">
    <property type="entry name" value="Acyl-CoA_Oxase/DH_mid-dom_sf"/>
</dbReference>
<feature type="domain" description="Acyl-CoA oxidase/dehydrogenase middle" evidence="7">
    <location>
        <begin position="124"/>
        <end position="218"/>
    </location>
</feature>
<dbReference type="Gene3D" id="1.20.140.10">
    <property type="entry name" value="Butyryl-CoA Dehydrogenase, subunit A, domain 3"/>
    <property type="match status" value="1"/>
</dbReference>
<organism evidence="9">
    <name type="scientific">marine metagenome</name>
    <dbReference type="NCBI Taxonomy" id="408172"/>
    <lineage>
        <taxon>unclassified sequences</taxon>
        <taxon>metagenomes</taxon>
        <taxon>ecological metagenomes</taxon>
    </lineage>
</organism>
<gene>
    <name evidence="9" type="ORF">METZ01_LOCUS266577</name>
</gene>
<protein>
    <recommendedName>
        <fullName evidence="10">Acyl-CoA dehydrogenase</fullName>
    </recommendedName>
</protein>
<evidence type="ECO:0000313" key="9">
    <source>
        <dbReference type="EMBL" id="SVC13723.1"/>
    </source>
</evidence>
<dbReference type="Pfam" id="PF00441">
    <property type="entry name" value="Acyl-CoA_dh_1"/>
    <property type="match status" value="1"/>
</dbReference>
<dbReference type="Gene3D" id="2.40.110.10">
    <property type="entry name" value="Butyryl-CoA Dehydrogenase, subunit A, domain 2"/>
    <property type="match status" value="1"/>
</dbReference>
<dbReference type="GO" id="GO:0003995">
    <property type="term" value="F:acyl-CoA dehydrogenase activity"/>
    <property type="evidence" value="ECO:0007669"/>
    <property type="project" value="InterPro"/>
</dbReference>
<evidence type="ECO:0000259" key="7">
    <source>
        <dbReference type="Pfam" id="PF02770"/>
    </source>
</evidence>
<dbReference type="PANTHER" id="PTHR43884">
    <property type="entry name" value="ACYL-COA DEHYDROGENASE"/>
    <property type="match status" value="1"/>
</dbReference>
<dbReference type="AlphaFoldDB" id="A0A382JR83"/>
<dbReference type="SUPFAM" id="SSF56645">
    <property type="entry name" value="Acyl-CoA dehydrogenase NM domain-like"/>
    <property type="match status" value="1"/>
</dbReference>
<dbReference type="PROSITE" id="PS00072">
    <property type="entry name" value="ACYL_COA_DH_1"/>
    <property type="match status" value="1"/>
</dbReference>
<dbReference type="Gene3D" id="1.10.540.10">
    <property type="entry name" value="Acyl-CoA dehydrogenase/oxidase, N-terminal domain"/>
    <property type="match status" value="1"/>
</dbReference>
<dbReference type="InterPro" id="IPR006089">
    <property type="entry name" value="Acyl-CoA_DH_CS"/>
</dbReference>
<dbReference type="PANTHER" id="PTHR43884:SF12">
    <property type="entry name" value="ISOVALERYL-COA DEHYDROGENASE, MITOCHONDRIAL-RELATED"/>
    <property type="match status" value="1"/>
</dbReference>
<dbReference type="FunFam" id="1.10.540.10:FF:000002">
    <property type="entry name" value="Acyl-CoA dehydrogenase FadE19"/>
    <property type="match status" value="1"/>
</dbReference>
<evidence type="ECO:0000256" key="4">
    <source>
        <dbReference type="ARBA" id="ARBA00022827"/>
    </source>
</evidence>
<accession>A0A382JR83</accession>
<keyword evidence="5" id="KW-0560">Oxidoreductase</keyword>
<keyword evidence="3" id="KW-0285">Flavoprotein</keyword>
<evidence type="ECO:0000256" key="2">
    <source>
        <dbReference type="ARBA" id="ARBA00009347"/>
    </source>
</evidence>
<dbReference type="FunFam" id="2.40.110.10:FF:000001">
    <property type="entry name" value="Acyl-CoA dehydrogenase, mitochondrial"/>
    <property type="match status" value="1"/>
</dbReference>